<feature type="chain" id="PRO_5031003418" description="Atrophied bacterial Ig domain-containing protein" evidence="3">
    <location>
        <begin position="44"/>
        <end position="993"/>
    </location>
</feature>
<feature type="domain" description="Atrophied bacterial Ig" evidence="4">
    <location>
        <begin position="292"/>
        <end position="357"/>
    </location>
</feature>
<dbReference type="GO" id="GO:0016798">
    <property type="term" value="F:hydrolase activity, acting on glycosyl bonds"/>
    <property type="evidence" value="ECO:0007669"/>
    <property type="project" value="UniProtKB-KW"/>
</dbReference>
<dbReference type="InterPro" id="IPR046780">
    <property type="entry name" value="aBig_2"/>
</dbReference>
<comment type="caution">
    <text evidence="5">The sequence shown here is derived from an EMBL/GenBank/DDBJ whole genome shotgun (WGS) entry which is preliminary data.</text>
</comment>
<dbReference type="AlphaFoldDB" id="A0A7W5CHN6"/>
<proteinExistence type="predicted"/>
<dbReference type="InterPro" id="IPR013320">
    <property type="entry name" value="ConA-like_dom_sf"/>
</dbReference>
<feature type="domain" description="Atrophied bacterial Ig" evidence="4">
    <location>
        <begin position="372"/>
        <end position="461"/>
    </location>
</feature>
<dbReference type="InterPro" id="IPR050727">
    <property type="entry name" value="GH43_arabinanases"/>
</dbReference>
<dbReference type="Gene3D" id="2.115.10.20">
    <property type="entry name" value="Glycosyl hydrolase domain, family 43"/>
    <property type="match status" value="1"/>
</dbReference>
<evidence type="ECO:0000313" key="6">
    <source>
        <dbReference type="Proteomes" id="UP000543579"/>
    </source>
</evidence>
<keyword evidence="1" id="KW-0378">Hydrolase</keyword>
<reference evidence="5 6" key="1">
    <citation type="submission" date="2020-08" db="EMBL/GenBank/DDBJ databases">
        <title>Genomic Encyclopedia of Type Strains, Phase III (KMG-III): the genomes of soil and plant-associated and newly described type strains.</title>
        <authorList>
            <person name="Whitman W."/>
        </authorList>
    </citation>
    <scope>NUCLEOTIDE SEQUENCE [LARGE SCALE GENOMIC DNA]</scope>
    <source>
        <strain evidence="5 6">CECT 8356</strain>
    </source>
</reference>
<evidence type="ECO:0000256" key="1">
    <source>
        <dbReference type="ARBA" id="ARBA00022801"/>
    </source>
</evidence>
<evidence type="ECO:0000313" key="5">
    <source>
        <dbReference type="EMBL" id="MBB3157425.1"/>
    </source>
</evidence>
<name>A0A7W5CHN6_9MICO</name>
<dbReference type="EMBL" id="JACHXY010000001">
    <property type="protein sequence ID" value="MBB3157425.1"/>
    <property type="molecule type" value="Genomic_DNA"/>
</dbReference>
<dbReference type="CDD" id="cd08983">
    <property type="entry name" value="GH43_Bt3655-like"/>
    <property type="match status" value="1"/>
</dbReference>
<keyword evidence="2" id="KW-0326">Glycosidase</keyword>
<feature type="signal peptide" evidence="3">
    <location>
        <begin position="1"/>
        <end position="43"/>
    </location>
</feature>
<accession>A0A7W5CHN6</accession>
<evidence type="ECO:0000256" key="3">
    <source>
        <dbReference type="SAM" id="SignalP"/>
    </source>
</evidence>
<dbReference type="Proteomes" id="UP000543579">
    <property type="component" value="Unassembled WGS sequence"/>
</dbReference>
<dbReference type="SUPFAM" id="SSF49899">
    <property type="entry name" value="Concanavalin A-like lectins/glucanases"/>
    <property type="match status" value="1"/>
</dbReference>
<sequence length="993" mass="103217">MRSPVTRPPRAERSRRVSKALTASLTGVLVASTMSMVAPAAHAADVPAPTAHYDMSHSGTSLLDVSGNNRNASLTGFTDASFADAAGDAVLRFKADGYAALPKGLVTGTDNDFTVEYTVAAQSAANHFGWVIGDGVGPWNTTQLGNHIFLSPRSAQGGYTDQVLAAIRVKSGSSNGETRMPAGGGLNPGFTTLTMVGSGNTLTLYRDGSVISTLTHANSLSSIIPSGNVLGYLGRSLYQGDALLRADVTDVKFWDAALTSEQVGSSMPTASQKSSTTSALLRGDVAATMLRSNTSLDSVSSNLNLASSVNGVALTWASSNPAVVSTTGVVSRSITENTPVTLTATSSLGTLTFDVIVVAPNVATDLDAISLASRTTENLPLATKGAVNGAAISWTSSNPALVTSTSAAYVAPAVGAADPYRGGGLVARPAYGAGDAKVTLTATATLNGQSAQKTFDVTVAEKGRWAPDAGYAAAYFKSDGDEKIYQAATSGNDFFSFSPVNAGQPVITSTTDTKGLRDPYILRSKDGDKYYMVATDLCISCGTGWGPAQSNGSLKIEVWESTDLVQWTRTNGVNEGITINQPEAGMTWAPEAYWDDALQSYVVHFSSRLYNSAAKTNTDNLHARVFYVLTRDFKTFTYPPTEWQNTGFARIDSTVQKIGDYYYRFTKNEEGGAADGLEAGKDIFLERSKVLTAPTTRSDWNADPEKTWQLTDTNMTALETGQAGEGPQIVKLNAGDPNNAGGDGYAFLVDNFGAGGYRAFVTTGSAISSSSQADRLSRRSDWNVRPVGGLPASPRHGSFVSVSQSVLTAMRDWTSVRAVASTTTVTNAGRTVTAAVEAADKGDVAGTVTFTGEGWTQTAALNQRSASVEVPSTVRSVTARYDGYTDGRVTASTSSALSLGLDLSAAVANRCVAGKVTQVVTVTNADSVAADVTVAGAFGSKKMTVAAGKTASTTFSTRATSIDAGTMSIDAVTSGTKSDATTFTVPAPRGSCG</sequence>
<dbReference type="RefSeq" id="WP_183418841.1">
    <property type="nucleotide sequence ID" value="NZ_JACHXY010000001.1"/>
</dbReference>
<evidence type="ECO:0000259" key="4">
    <source>
        <dbReference type="Pfam" id="PF20578"/>
    </source>
</evidence>
<dbReference type="Pfam" id="PF20578">
    <property type="entry name" value="aBig_2"/>
    <property type="match status" value="2"/>
</dbReference>
<protein>
    <recommendedName>
        <fullName evidence="4">Atrophied bacterial Ig domain-containing protein</fullName>
    </recommendedName>
</protein>
<dbReference type="Gene3D" id="2.60.120.200">
    <property type="match status" value="1"/>
</dbReference>
<gene>
    <name evidence="5" type="ORF">FHS07_001109</name>
</gene>
<evidence type="ECO:0000256" key="2">
    <source>
        <dbReference type="ARBA" id="ARBA00023295"/>
    </source>
</evidence>
<keyword evidence="3" id="KW-0732">Signal</keyword>
<dbReference type="PANTHER" id="PTHR43301">
    <property type="entry name" value="ARABINAN ENDO-1,5-ALPHA-L-ARABINOSIDASE"/>
    <property type="match status" value="1"/>
</dbReference>
<dbReference type="PANTHER" id="PTHR43301:SF3">
    <property type="entry name" value="ARABINAN ENDO-1,5-ALPHA-L-ARABINOSIDASE A-RELATED"/>
    <property type="match status" value="1"/>
</dbReference>
<dbReference type="InterPro" id="IPR023296">
    <property type="entry name" value="Glyco_hydro_beta-prop_sf"/>
</dbReference>
<organism evidence="5 6">
    <name type="scientific">Microbacterium proteolyticum</name>
    <dbReference type="NCBI Taxonomy" id="1572644"/>
    <lineage>
        <taxon>Bacteria</taxon>
        <taxon>Bacillati</taxon>
        <taxon>Actinomycetota</taxon>
        <taxon>Actinomycetes</taxon>
        <taxon>Micrococcales</taxon>
        <taxon>Microbacteriaceae</taxon>
        <taxon>Microbacterium</taxon>
    </lineage>
</organism>
<dbReference type="SUPFAM" id="SSF75005">
    <property type="entry name" value="Arabinanase/levansucrase/invertase"/>
    <property type="match status" value="1"/>
</dbReference>